<feature type="transmembrane region" description="Helical" evidence="1">
    <location>
        <begin position="67"/>
        <end position="89"/>
    </location>
</feature>
<accession>A0A1C3KN88</accession>
<dbReference type="EMBL" id="LT594507">
    <property type="protein sequence ID" value="SBT75505.1"/>
    <property type="molecule type" value="Genomic_DNA"/>
</dbReference>
<evidence type="ECO:0000313" key="2">
    <source>
        <dbReference type="EMBL" id="SBT75505.1"/>
    </source>
</evidence>
<evidence type="ECO:0000256" key="1">
    <source>
        <dbReference type="SAM" id="Phobius"/>
    </source>
</evidence>
<gene>
    <name evidence="2" type="primary">PowCR01_030016600</name>
    <name evidence="2" type="ORF">POWCR01_030016600</name>
</gene>
<dbReference type="AlphaFoldDB" id="A0A1C3KN88"/>
<dbReference type="VEuPathDB" id="PlasmoDB:PocGH01_03020900"/>
<name>A0A1C3KN88_PLAOA</name>
<feature type="transmembrane region" description="Helical" evidence="1">
    <location>
        <begin position="145"/>
        <end position="164"/>
    </location>
</feature>
<protein>
    <submittedName>
        <fullName evidence="2">Uncharacterized protein</fullName>
    </submittedName>
</protein>
<sequence length="328" mass="39054">MRQYKNELWLICTCAHVQIHVCLRLRLRLLMGMGMRMLVLYMPVLPPDLQLRESLITERTLKDGMNIFVYNNYAIWVSKFSHLYFFFFFNIRSLLNLPTSWVFIIFFCGIIPILFFFYMSWYSCYKFLTKIVQEDLIDEELNPSILNEIIPQIFFSLCNFLLILIPKESLIIFFTFFFLCILYAALFEYENCVRVFLLGFNGIVTLLLFLYKDEYVYAPSLICSGYYLFRRIMQFSKKRFLYHDREEQHAKILLYACTLAFCVLLLKNVNFIGTELCSLILLISFIAYVHAELSLQKMEILYESMEKRFLHVYVSSFQLSGKTPGTLN</sequence>
<keyword evidence="1" id="KW-1133">Transmembrane helix</keyword>
<keyword evidence="1" id="KW-0472">Membrane</keyword>
<feature type="transmembrane region" description="Helical" evidence="1">
    <location>
        <begin position="252"/>
        <end position="272"/>
    </location>
</feature>
<dbReference type="Proteomes" id="UP000243200">
    <property type="component" value="Chromosome 3"/>
</dbReference>
<feature type="transmembrane region" description="Helical" evidence="1">
    <location>
        <begin position="216"/>
        <end position="232"/>
    </location>
</feature>
<proteinExistence type="predicted"/>
<keyword evidence="1" id="KW-0812">Transmembrane</keyword>
<organism evidence="2 3">
    <name type="scientific">Plasmodium ovale</name>
    <name type="common">malaria parasite P. ovale</name>
    <dbReference type="NCBI Taxonomy" id="36330"/>
    <lineage>
        <taxon>Eukaryota</taxon>
        <taxon>Sar</taxon>
        <taxon>Alveolata</taxon>
        <taxon>Apicomplexa</taxon>
        <taxon>Aconoidasida</taxon>
        <taxon>Haemosporida</taxon>
        <taxon>Plasmodiidae</taxon>
        <taxon>Plasmodium</taxon>
        <taxon>Plasmodium (Plasmodium)</taxon>
    </lineage>
</organism>
<feature type="transmembrane region" description="Helical" evidence="1">
    <location>
        <begin position="170"/>
        <end position="186"/>
    </location>
</feature>
<reference evidence="2 3" key="1">
    <citation type="submission" date="2016-06" db="EMBL/GenBank/DDBJ databases">
        <authorList>
            <consortium name="Pathogen Informatics"/>
        </authorList>
    </citation>
    <scope>NUCLEOTIDE SEQUENCE [LARGE SCALE GENOMIC DNA]</scope>
    <source>
        <strain evidence="2">PowCR01</strain>
    </source>
</reference>
<evidence type="ECO:0000313" key="3">
    <source>
        <dbReference type="Proteomes" id="UP000243200"/>
    </source>
</evidence>
<dbReference type="OrthoDB" id="371455at2759"/>
<feature type="transmembrane region" description="Helical" evidence="1">
    <location>
        <begin position="101"/>
        <end position="124"/>
    </location>
</feature>
<dbReference type="VEuPathDB" id="PlasmoDB:POWCR01_030016600"/>
<feature type="transmembrane region" description="Helical" evidence="1">
    <location>
        <begin position="193"/>
        <end position="210"/>
    </location>
</feature>